<dbReference type="InterPro" id="IPR019826">
    <property type="entry name" value="Carboxylesterase_B_AS"/>
</dbReference>
<reference evidence="5 6" key="1">
    <citation type="journal article" date="2014" name="Genome Biol. Evol.">
        <title>Comparative genomics and transcriptomics analyses reveal divergent lifestyle features of nematode endoparasitic fungus Hirsutella minnesotensis.</title>
        <authorList>
            <person name="Lai Y."/>
            <person name="Liu K."/>
            <person name="Zhang X."/>
            <person name="Zhang X."/>
            <person name="Li K."/>
            <person name="Wang N."/>
            <person name="Shu C."/>
            <person name="Wu Y."/>
            <person name="Wang C."/>
            <person name="Bushley K.E."/>
            <person name="Xiang M."/>
            <person name="Liu X."/>
        </authorList>
    </citation>
    <scope>NUCLEOTIDE SEQUENCE [LARGE SCALE GENOMIC DNA]</scope>
    <source>
        <strain evidence="5 6">3608</strain>
    </source>
</reference>
<evidence type="ECO:0000259" key="4">
    <source>
        <dbReference type="Pfam" id="PF00135"/>
    </source>
</evidence>
<dbReference type="SUPFAM" id="SSF53474">
    <property type="entry name" value="alpha/beta-Hydrolases"/>
    <property type="match status" value="1"/>
</dbReference>
<dbReference type="InterPro" id="IPR019819">
    <property type="entry name" value="Carboxylesterase_B_CS"/>
</dbReference>
<evidence type="ECO:0000313" key="5">
    <source>
        <dbReference type="EMBL" id="KJZ69773.1"/>
    </source>
</evidence>
<keyword evidence="6" id="KW-1185">Reference proteome</keyword>
<keyword evidence="2 3" id="KW-0378">Hydrolase</keyword>
<dbReference type="InterPro" id="IPR002018">
    <property type="entry name" value="CarbesteraseB"/>
</dbReference>
<organism evidence="5 6">
    <name type="scientific">Hirsutella minnesotensis 3608</name>
    <dbReference type="NCBI Taxonomy" id="1043627"/>
    <lineage>
        <taxon>Eukaryota</taxon>
        <taxon>Fungi</taxon>
        <taxon>Dikarya</taxon>
        <taxon>Ascomycota</taxon>
        <taxon>Pezizomycotina</taxon>
        <taxon>Sordariomycetes</taxon>
        <taxon>Hypocreomycetidae</taxon>
        <taxon>Hypocreales</taxon>
        <taxon>Ophiocordycipitaceae</taxon>
        <taxon>Hirsutella</taxon>
    </lineage>
</organism>
<sequence>MRRHSGFLAQCVVAVCSIASRGLATILSTRAPEVTVKNGTYSGMYSPGYHQDFFLGMPYAQVPDRFAVATGLRTSWDGVHNATKYPAHCVGYGWDEPGYEVSEDCLYLNVVRPSGVRDTSSLPVAVWLHGGGLFMGGSADKRYNLSFIVEHSVKIGRPIIGISLNYRLSAFGFLSGREAMESGVTNIGFKDQRLALQWVHENIEAFGGSPDKVTIFGESAGAESVSAQVLAYNGRDDKLFRGAVGQSGFGAVIKRRPYNGGLNDTELQQATYDQLVRNTSCASHVGTPESLDCLRKAPFEEVNRALNVSQVGPWVPVLDHDFLHDYPTNQLRKGNFVKVPLLVGVTTDEGGGFVTDSTNSDEDVREALRAQLISNNTAENVDQLLKELMYLYPNVQSIGIPSLKTWSHIIQPGDAGSPNLGSQYRRMAAIVGDMTFHFSRRRANFAWFEHGVPSYAYRFNVLVNGAPAPFGSAHFQEASYQNPQSYPFLVAFVFHNWNGEGYSPANPFGGNDAAYTAKATALSTNMSTAWINFINELDPNGREDIGLPKNETWPKYDRTAGGGVGRNIVWDLDGAFVEMDDWRAEGINWMIENAMTVFGT</sequence>
<dbReference type="Pfam" id="PF00135">
    <property type="entry name" value="COesterase"/>
    <property type="match status" value="1"/>
</dbReference>
<proteinExistence type="inferred from homology"/>
<evidence type="ECO:0000256" key="1">
    <source>
        <dbReference type="ARBA" id="ARBA00005964"/>
    </source>
</evidence>
<evidence type="ECO:0000256" key="2">
    <source>
        <dbReference type="ARBA" id="ARBA00022801"/>
    </source>
</evidence>
<keyword evidence="3" id="KW-0732">Signal</keyword>
<dbReference type="InterPro" id="IPR029058">
    <property type="entry name" value="AB_hydrolase_fold"/>
</dbReference>
<gene>
    <name evidence="5" type="ORF">HIM_10832</name>
</gene>
<feature type="signal peptide" evidence="3">
    <location>
        <begin position="1"/>
        <end position="24"/>
    </location>
</feature>
<feature type="chain" id="PRO_5005117400" description="Carboxylic ester hydrolase" evidence="3">
    <location>
        <begin position="25"/>
        <end position="600"/>
    </location>
</feature>
<dbReference type="ESTHER" id="9hypo-a0a0f7zrk5">
    <property type="family name" value="Fungal_carboxylesterase_lipase"/>
</dbReference>
<dbReference type="EC" id="3.1.1.-" evidence="3"/>
<comment type="similarity">
    <text evidence="1 3">Belongs to the type-B carboxylesterase/lipase family.</text>
</comment>
<dbReference type="InterPro" id="IPR050309">
    <property type="entry name" value="Type-B_Carboxylest/Lipase"/>
</dbReference>
<dbReference type="EMBL" id="KQ030680">
    <property type="protein sequence ID" value="KJZ69773.1"/>
    <property type="molecule type" value="Genomic_DNA"/>
</dbReference>
<accession>A0A0F7ZRK5</accession>
<name>A0A0F7ZRK5_9HYPO</name>
<dbReference type="OrthoDB" id="408631at2759"/>
<evidence type="ECO:0000313" key="6">
    <source>
        <dbReference type="Proteomes" id="UP000054481"/>
    </source>
</evidence>
<dbReference type="Proteomes" id="UP000054481">
    <property type="component" value="Unassembled WGS sequence"/>
</dbReference>
<dbReference type="PROSITE" id="PS00941">
    <property type="entry name" value="CARBOXYLESTERASE_B_2"/>
    <property type="match status" value="1"/>
</dbReference>
<feature type="domain" description="Carboxylesterase type B" evidence="4">
    <location>
        <begin position="31"/>
        <end position="558"/>
    </location>
</feature>
<dbReference type="Gene3D" id="3.40.50.1820">
    <property type="entry name" value="alpha/beta hydrolase"/>
    <property type="match status" value="1"/>
</dbReference>
<dbReference type="PANTHER" id="PTHR11559">
    <property type="entry name" value="CARBOXYLESTERASE"/>
    <property type="match status" value="1"/>
</dbReference>
<dbReference type="AlphaFoldDB" id="A0A0F7ZRK5"/>
<dbReference type="GO" id="GO:0016787">
    <property type="term" value="F:hydrolase activity"/>
    <property type="evidence" value="ECO:0007669"/>
    <property type="project" value="UniProtKB-KW"/>
</dbReference>
<evidence type="ECO:0000256" key="3">
    <source>
        <dbReference type="RuleBase" id="RU361235"/>
    </source>
</evidence>
<protein>
    <recommendedName>
        <fullName evidence="3">Carboxylic ester hydrolase</fullName>
        <ecNumber evidence="3">3.1.1.-</ecNumber>
    </recommendedName>
</protein>
<dbReference type="PROSITE" id="PS00122">
    <property type="entry name" value="CARBOXYLESTERASE_B_1"/>
    <property type="match status" value="1"/>
</dbReference>